<sequence>MTIKHPGDVLQAAIEASGMTLRQVSETIGVSHSTLSRIINRKQVLTADLAVKLGGFCNETPLALLSLQNRYDLAQIQGNDAQV</sequence>
<dbReference type="OrthoDB" id="9809730at2"/>
<dbReference type="EMBL" id="PJZF01000088">
    <property type="protein sequence ID" value="PLR29140.1"/>
    <property type="molecule type" value="Genomic_DNA"/>
</dbReference>
<dbReference type="AlphaFoldDB" id="A0A2N5DSP6"/>
<dbReference type="SUPFAM" id="SSF47413">
    <property type="entry name" value="lambda repressor-like DNA-binding domains"/>
    <property type="match status" value="1"/>
</dbReference>
<dbReference type="InterPro" id="IPR001387">
    <property type="entry name" value="Cro/C1-type_HTH"/>
</dbReference>
<dbReference type="PANTHER" id="PTHR36924:SF1">
    <property type="entry name" value="ANTITOXIN HIGA-1"/>
    <property type="match status" value="1"/>
</dbReference>
<dbReference type="SMART" id="SM00530">
    <property type="entry name" value="HTH_XRE"/>
    <property type="match status" value="1"/>
</dbReference>
<evidence type="ECO:0000256" key="1">
    <source>
        <dbReference type="ARBA" id="ARBA00023125"/>
    </source>
</evidence>
<accession>A0A2N5DSP6</accession>
<dbReference type="CDD" id="cd00093">
    <property type="entry name" value="HTH_XRE"/>
    <property type="match status" value="1"/>
</dbReference>
<dbReference type="PANTHER" id="PTHR36924">
    <property type="entry name" value="ANTITOXIN HIGA-1"/>
    <property type="match status" value="1"/>
</dbReference>
<keyword evidence="1" id="KW-0238">DNA-binding</keyword>
<dbReference type="Gene3D" id="1.10.260.40">
    <property type="entry name" value="lambda repressor-like DNA-binding domains"/>
    <property type="match status" value="1"/>
</dbReference>
<dbReference type="RefSeq" id="WP_101818599.1">
    <property type="nucleotide sequence ID" value="NZ_PJZF01000088.1"/>
</dbReference>
<dbReference type="Proteomes" id="UP000234240">
    <property type="component" value="Unassembled WGS sequence"/>
</dbReference>
<reference evidence="3 4" key="1">
    <citation type="submission" date="2017-12" db="EMBL/GenBank/DDBJ databases">
        <title>Characterization of six clinical isolates of Enterochimera gen. nov., a novel genus of the Yersiniaciae family and the three species Enterochimera arupensis sp. nov., Enterochimera coloradensis sp. nov, and Enterochimera californica sp. nov.</title>
        <authorList>
            <person name="Rossi A."/>
            <person name="Fisher M."/>
        </authorList>
    </citation>
    <scope>NUCLEOTIDE SEQUENCE [LARGE SCALE GENOMIC DNA]</scope>
    <source>
        <strain evidence="4">2015-Iso6</strain>
    </source>
</reference>
<gene>
    <name evidence="3" type="primary">higA</name>
    <name evidence="3" type="ORF">CYR55_23000</name>
</gene>
<dbReference type="InterPro" id="IPR010982">
    <property type="entry name" value="Lambda_DNA-bd_dom_sf"/>
</dbReference>
<feature type="domain" description="HTH cro/C1-type" evidence="2">
    <location>
        <begin position="10"/>
        <end position="64"/>
    </location>
</feature>
<dbReference type="InterPro" id="IPR013430">
    <property type="entry name" value="Toxin_antidote_HigA"/>
</dbReference>
<protein>
    <submittedName>
        <fullName evidence="3">Addiction module antidote protein, HigA family</fullName>
    </submittedName>
</protein>
<comment type="caution">
    <text evidence="3">The sequence shown here is derived from an EMBL/GenBank/DDBJ whole genome shotgun (WGS) entry which is preliminary data.</text>
</comment>
<organism evidence="3 4">
    <name type="scientific">Chimaeribacter californicus</name>
    <dbReference type="NCBI Taxonomy" id="2060067"/>
    <lineage>
        <taxon>Bacteria</taxon>
        <taxon>Pseudomonadati</taxon>
        <taxon>Pseudomonadota</taxon>
        <taxon>Gammaproteobacteria</taxon>
        <taxon>Enterobacterales</taxon>
        <taxon>Yersiniaceae</taxon>
        <taxon>Chimaeribacter</taxon>
    </lineage>
</organism>
<name>A0A2N5DSP6_9GAMM</name>
<keyword evidence="4" id="KW-1185">Reference proteome</keyword>
<dbReference type="NCBIfam" id="TIGR02607">
    <property type="entry name" value="antidote_HigA"/>
    <property type="match status" value="1"/>
</dbReference>
<evidence type="ECO:0000259" key="2">
    <source>
        <dbReference type="PROSITE" id="PS50943"/>
    </source>
</evidence>
<evidence type="ECO:0000313" key="4">
    <source>
        <dbReference type="Proteomes" id="UP000234240"/>
    </source>
</evidence>
<dbReference type="PROSITE" id="PS50943">
    <property type="entry name" value="HTH_CROC1"/>
    <property type="match status" value="1"/>
</dbReference>
<proteinExistence type="predicted"/>
<dbReference type="GO" id="GO:0003677">
    <property type="term" value="F:DNA binding"/>
    <property type="evidence" value="ECO:0007669"/>
    <property type="project" value="UniProtKB-KW"/>
</dbReference>
<dbReference type="Pfam" id="PF01381">
    <property type="entry name" value="HTH_3"/>
    <property type="match status" value="1"/>
</dbReference>
<evidence type="ECO:0000313" key="3">
    <source>
        <dbReference type="EMBL" id="PLR29140.1"/>
    </source>
</evidence>